<dbReference type="RefSeq" id="WP_177115181.1">
    <property type="nucleotide sequence ID" value="NZ_JACARF010000023.1"/>
</dbReference>
<proteinExistence type="predicted"/>
<evidence type="ECO:0000313" key="1">
    <source>
        <dbReference type="EMBL" id="NWE77802.1"/>
    </source>
</evidence>
<gene>
    <name evidence="1" type="ORF">HX828_19745</name>
</gene>
<organism evidence="1 2">
    <name type="scientific">Pseudomonas yamanorum</name>
    <dbReference type="NCBI Taxonomy" id="515393"/>
    <lineage>
        <taxon>Bacteria</taxon>
        <taxon>Pseudomonadati</taxon>
        <taxon>Pseudomonadota</taxon>
        <taxon>Gammaproteobacteria</taxon>
        <taxon>Pseudomonadales</taxon>
        <taxon>Pseudomonadaceae</taxon>
        <taxon>Pseudomonas</taxon>
    </lineage>
</organism>
<dbReference type="Proteomes" id="UP000537188">
    <property type="component" value="Unassembled WGS sequence"/>
</dbReference>
<evidence type="ECO:0000313" key="2">
    <source>
        <dbReference type="Proteomes" id="UP000537188"/>
    </source>
</evidence>
<comment type="caution">
    <text evidence="1">The sequence shown here is derived from an EMBL/GenBank/DDBJ whole genome shotgun (WGS) entry which is preliminary data.</text>
</comment>
<dbReference type="AlphaFoldDB" id="A0A7Y8K6E5"/>
<name>A0A7Y8K6E5_9PSED</name>
<sequence length="136" mass="15391">MPRFEYNGKAVLVTCVWGRAGDWFAICLAYRCFHVNINARDSRQFHTGDTQLDIQFLKSVTTFPADHLSHAFLAMMVLRNSSYLTSAVSSAALMPTLRFPFCGDSFVSASFLNPYDPERRETPCPEVRNGLCQQEI</sequence>
<dbReference type="EMBL" id="JACARF010000023">
    <property type="protein sequence ID" value="NWE77802.1"/>
    <property type="molecule type" value="Genomic_DNA"/>
</dbReference>
<protein>
    <submittedName>
        <fullName evidence="1">Uncharacterized protein</fullName>
    </submittedName>
</protein>
<reference evidence="1 2" key="1">
    <citation type="submission" date="2020-04" db="EMBL/GenBank/DDBJ databases">
        <title>Molecular characterization of pseudomonads from Agaricus bisporus reveal novel blotch 2 pathogens in Western Europe.</title>
        <authorList>
            <person name="Taparia T."/>
            <person name="Krijger M."/>
            <person name="Haynes E."/>
            <person name="Elpinstone J.G."/>
            <person name="Noble R."/>
            <person name="Van Der Wolf J."/>
        </authorList>
    </citation>
    <scope>NUCLEOTIDE SEQUENCE [LARGE SCALE GENOMIC DNA]</scope>
    <source>
        <strain evidence="1 2">IPO3781</strain>
    </source>
</reference>
<accession>A0A7Y8K6E5</accession>